<evidence type="ECO:0000313" key="1">
    <source>
        <dbReference type="EMBL" id="QQK08757.1"/>
    </source>
</evidence>
<keyword evidence="2" id="KW-1185">Reference proteome</keyword>
<evidence type="ECO:0000313" key="2">
    <source>
        <dbReference type="Proteomes" id="UP000595814"/>
    </source>
</evidence>
<protein>
    <submittedName>
        <fullName evidence="1">Dihydrodipicolinate synthase family protein</fullName>
    </submittedName>
</protein>
<name>A0AC61MT28_9FIRM</name>
<dbReference type="EMBL" id="CP066744">
    <property type="protein sequence ID" value="QQK08757.1"/>
    <property type="molecule type" value="Genomic_DNA"/>
</dbReference>
<accession>A0AC61MT28</accession>
<gene>
    <name evidence="1" type="ORF">JFY71_04250</name>
</gene>
<reference evidence="1 2" key="1">
    <citation type="journal article" date="2022" name="Int. J. Syst. Evol. Microbiol.">
        <title>Miniphocaeibacter halophilus sp. nov., an ammonium-tolerant acetate-producing bacterium isolated from a biogas system.</title>
        <authorList>
            <person name="Schnurer A."/>
            <person name="Singh A."/>
            <person name="Bi S."/>
            <person name="Qiao W."/>
            <person name="Westerholm M."/>
        </authorList>
    </citation>
    <scope>NUCLEOTIDE SEQUENCE [LARGE SCALE GENOMIC DNA]</scope>
    <source>
        <strain evidence="1 2">AMB_01</strain>
    </source>
</reference>
<sequence length="303" mass="33429">MRMSGSWVAMPTPFDSKGEIDFGAFKLLIDRQIHYGTSALFILGSAGETTLLSLDEKKTIIKEVIKLTKGKIITFFGCSALSTNDSIHIAQYCEAEGADGVIFTIPPYLLIPQTSVLTHFDKCMSSVKIPCGVYNNPSRLGVNIEPKTIAELSSKHPNFIVDKEAMANVSQLVEVKRLVGDSLDILCCDYPKYSIILPTLAVGGTGTANIGGNIIPEEVAKYSRPWDSYEKVVEAREGVFKWQPLLTELYKLTNPIVIKAAFKVLGLPGYTLRSPHEDYVGPHFDKLKDLMTEMGVVEKYSIK</sequence>
<organism evidence="1 2">
    <name type="scientific">Miniphocaeibacter halophilus</name>
    <dbReference type="NCBI Taxonomy" id="2931922"/>
    <lineage>
        <taxon>Bacteria</taxon>
        <taxon>Bacillati</taxon>
        <taxon>Bacillota</taxon>
        <taxon>Tissierellia</taxon>
        <taxon>Tissierellales</taxon>
        <taxon>Peptoniphilaceae</taxon>
        <taxon>Miniphocaeibacter</taxon>
    </lineage>
</organism>
<proteinExistence type="predicted"/>
<dbReference type="Proteomes" id="UP000595814">
    <property type="component" value="Chromosome"/>
</dbReference>